<name>A0A8H6M0Q3_9AGAR</name>
<reference evidence="2 3" key="1">
    <citation type="submission" date="2020-07" db="EMBL/GenBank/DDBJ databases">
        <title>Comparative genomics of pyrophilous fungi reveals a link between fire events and developmental genes.</title>
        <authorList>
            <consortium name="DOE Joint Genome Institute"/>
            <person name="Steindorff A.S."/>
            <person name="Carver A."/>
            <person name="Calhoun S."/>
            <person name="Stillman K."/>
            <person name="Liu H."/>
            <person name="Lipzen A."/>
            <person name="Pangilinan J."/>
            <person name="Labutti K."/>
            <person name="Bruns T.D."/>
            <person name="Grigoriev I.V."/>
        </authorList>
    </citation>
    <scope>NUCLEOTIDE SEQUENCE [LARGE SCALE GENOMIC DNA]</scope>
    <source>
        <strain evidence="2 3">CBS 144469</strain>
    </source>
</reference>
<feature type="region of interest" description="Disordered" evidence="1">
    <location>
        <begin position="1"/>
        <end position="38"/>
    </location>
</feature>
<comment type="caution">
    <text evidence="2">The sequence shown here is derived from an EMBL/GenBank/DDBJ whole genome shotgun (WGS) entry which is preliminary data.</text>
</comment>
<dbReference type="AlphaFoldDB" id="A0A8H6M0Q3"/>
<sequence length="205" mass="22272">MRRPTPVLFTIHDRDTSKPPSSCSPEFDTSPHDMSASSTSSVRFEPFKLLAGTRYVVSGHSNISDHSGWFCGFRYMSPPDTSAFLPRTMTSSPASRLVNDHPVRLGSPSKCHVEVVPWKQIRCGPAFSVCPSLPLLLSTLAKARASCGRPLRGRNAALLNAFALNDSTRRLFSRVPAAGRNSVASLSFKPHQPAHHSSSDSILAT</sequence>
<evidence type="ECO:0000313" key="2">
    <source>
        <dbReference type="EMBL" id="KAF6750065.1"/>
    </source>
</evidence>
<dbReference type="Proteomes" id="UP000521943">
    <property type="component" value="Unassembled WGS sequence"/>
</dbReference>
<evidence type="ECO:0000256" key="1">
    <source>
        <dbReference type="SAM" id="MobiDB-lite"/>
    </source>
</evidence>
<organism evidence="2 3">
    <name type="scientific">Ephemerocybe angulata</name>
    <dbReference type="NCBI Taxonomy" id="980116"/>
    <lineage>
        <taxon>Eukaryota</taxon>
        <taxon>Fungi</taxon>
        <taxon>Dikarya</taxon>
        <taxon>Basidiomycota</taxon>
        <taxon>Agaricomycotina</taxon>
        <taxon>Agaricomycetes</taxon>
        <taxon>Agaricomycetidae</taxon>
        <taxon>Agaricales</taxon>
        <taxon>Agaricineae</taxon>
        <taxon>Psathyrellaceae</taxon>
        <taxon>Ephemerocybe</taxon>
    </lineage>
</organism>
<evidence type="ECO:0000313" key="3">
    <source>
        <dbReference type="Proteomes" id="UP000521943"/>
    </source>
</evidence>
<proteinExistence type="predicted"/>
<protein>
    <submittedName>
        <fullName evidence="2">Uncharacterized protein</fullName>
    </submittedName>
</protein>
<feature type="region of interest" description="Disordered" evidence="1">
    <location>
        <begin position="186"/>
        <end position="205"/>
    </location>
</feature>
<dbReference type="EMBL" id="JACGCI010000059">
    <property type="protein sequence ID" value="KAF6750065.1"/>
    <property type="molecule type" value="Genomic_DNA"/>
</dbReference>
<keyword evidence="3" id="KW-1185">Reference proteome</keyword>
<gene>
    <name evidence="2" type="ORF">DFP72DRAFT_1072678</name>
</gene>
<feature type="compositionally biased region" description="Polar residues" evidence="1">
    <location>
        <begin position="195"/>
        <end position="205"/>
    </location>
</feature>
<accession>A0A8H6M0Q3</accession>